<reference evidence="1 3" key="1">
    <citation type="submission" date="2017-11" db="EMBL/GenBank/DDBJ databases">
        <title>De novo assembly and phasing of dikaryotic genomes from two isolates of Puccinia coronata f. sp. avenae, the causal agent of oat crown rust.</title>
        <authorList>
            <person name="Miller M.E."/>
            <person name="Zhang Y."/>
            <person name="Omidvar V."/>
            <person name="Sperschneider J."/>
            <person name="Schwessinger B."/>
            <person name="Raley C."/>
            <person name="Palmer J.M."/>
            <person name="Garnica D."/>
            <person name="Upadhyaya N."/>
            <person name="Rathjen J."/>
            <person name="Taylor J.M."/>
            <person name="Park R.F."/>
            <person name="Dodds P.N."/>
            <person name="Hirsch C.D."/>
            <person name="Kianian S.F."/>
            <person name="Figueroa M."/>
        </authorList>
    </citation>
    <scope>NUCLEOTIDE SEQUENCE [LARGE SCALE GENOMIC DNA]</scope>
    <source>
        <strain evidence="1">12SD80</strain>
    </source>
</reference>
<name>A0A2N5SKE1_9BASI</name>
<dbReference type="EMBL" id="PGCI01000048">
    <property type="protein sequence ID" value="PLW45474.1"/>
    <property type="molecule type" value="Genomic_DNA"/>
</dbReference>
<evidence type="ECO:0000313" key="1">
    <source>
        <dbReference type="EMBL" id="PLW13705.1"/>
    </source>
</evidence>
<dbReference type="AlphaFoldDB" id="A0A2N5SKE1"/>
<dbReference type="Proteomes" id="UP000235392">
    <property type="component" value="Unassembled WGS sequence"/>
</dbReference>
<organism evidence="1 3">
    <name type="scientific">Puccinia coronata f. sp. avenae</name>
    <dbReference type="NCBI Taxonomy" id="200324"/>
    <lineage>
        <taxon>Eukaryota</taxon>
        <taxon>Fungi</taxon>
        <taxon>Dikarya</taxon>
        <taxon>Basidiomycota</taxon>
        <taxon>Pucciniomycotina</taxon>
        <taxon>Pucciniomycetes</taxon>
        <taxon>Pucciniales</taxon>
        <taxon>Pucciniaceae</taxon>
        <taxon>Puccinia</taxon>
    </lineage>
</organism>
<sequence>MQQGTNGTEPPESIEGVISGKCDTKWNPARQQHLAVHHNVRMHILAQEASGGGTPQPVQPSSE</sequence>
<proteinExistence type="predicted"/>
<evidence type="ECO:0000313" key="3">
    <source>
        <dbReference type="Proteomes" id="UP000235392"/>
    </source>
</evidence>
<dbReference type="EMBL" id="PGCI01000843">
    <property type="protein sequence ID" value="PLW13705.1"/>
    <property type="molecule type" value="Genomic_DNA"/>
</dbReference>
<gene>
    <name evidence="2" type="ORF">PCASD_05927</name>
    <name evidence="1" type="ORF">PCASD_21320</name>
</gene>
<accession>A0A2N5SKE1</accession>
<comment type="caution">
    <text evidence="1">The sequence shown here is derived from an EMBL/GenBank/DDBJ whole genome shotgun (WGS) entry which is preliminary data.</text>
</comment>
<protein>
    <submittedName>
        <fullName evidence="1">Uncharacterized protein</fullName>
    </submittedName>
</protein>
<evidence type="ECO:0000313" key="2">
    <source>
        <dbReference type="EMBL" id="PLW45474.1"/>
    </source>
</evidence>